<sequence length="144" mass="16071">MTFFRGGHPHKIIEEIRVAVSGFTMFLILVVKDPGHLLRLKSWTSHACTMVESVTIGALISKFGPIYTFASAQLSFLARSQFASVAIAIYHSITLPQHFIFLGPPPICCITVRVFVLISVRARFAFLNTFRSSFFIIFAVVSKC</sequence>
<organism evidence="1 2">
    <name type="scientific">Panagrellus redivivus</name>
    <name type="common">Microworm</name>
    <dbReference type="NCBI Taxonomy" id="6233"/>
    <lineage>
        <taxon>Eukaryota</taxon>
        <taxon>Metazoa</taxon>
        <taxon>Ecdysozoa</taxon>
        <taxon>Nematoda</taxon>
        <taxon>Chromadorea</taxon>
        <taxon>Rhabditida</taxon>
        <taxon>Tylenchina</taxon>
        <taxon>Panagrolaimomorpha</taxon>
        <taxon>Panagrolaimoidea</taxon>
        <taxon>Panagrolaimidae</taxon>
        <taxon>Panagrellus</taxon>
    </lineage>
</organism>
<accession>A0A7E4WC24</accession>
<evidence type="ECO:0000313" key="1">
    <source>
        <dbReference type="Proteomes" id="UP000492821"/>
    </source>
</evidence>
<dbReference type="AlphaFoldDB" id="A0A7E4WC24"/>
<keyword evidence="1" id="KW-1185">Reference proteome</keyword>
<evidence type="ECO:0000313" key="2">
    <source>
        <dbReference type="WBParaSite" id="Pan_g9948.t1"/>
    </source>
</evidence>
<dbReference type="Proteomes" id="UP000492821">
    <property type="component" value="Unassembled WGS sequence"/>
</dbReference>
<name>A0A7E4WC24_PANRE</name>
<proteinExistence type="predicted"/>
<reference evidence="1" key="1">
    <citation type="journal article" date="2013" name="Genetics">
        <title>The draft genome and transcriptome of Panagrellus redivivus are shaped by the harsh demands of a free-living lifestyle.</title>
        <authorList>
            <person name="Srinivasan J."/>
            <person name="Dillman A.R."/>
            <person name="Macchietto M.G."/>
            <person name="Heikkinen L."/>
            <person name="Lakso M."/>
            <person name="Fracchia K.M."/>
            <person name="Antoshechkin I."/>
            <person name="Mortazavi A."/>
            <person name="Wong G."/>
            <person name="Sternberg P.W."/>
        </authorList>
    </citation>
    <scope>NUCLEOTIDE SEQUENCE [LARGE SCALE GENOMIC DNA]</scope>
    <source>
        <strain evidence="1">MT8872</strain>
    </source>
</reference>
<protein>
    <submittedName>
        <fullName evidence="2">7TM_GPCR_Srx domain-containing protein</fullName>
    </submittedName>
</protein>
<dbReference type="WBParaSite" id="Pan_g9948.t1">
    <property type="protein sequence ID" value="Pan_g9948.t1"/>
    <property type="gene ID" value="Pan_g9948"/>
</dbReference>
<reference evidence="2" key="2">
    <citation type="submission" date="2020-10" db="UniProtKB">
        <authorList>
            <consortium name="WormBaseParasite"/>
        </authorList>
    </citation>
    <scope>IDENTIFICATION</scope>
</reference>